<evidence type="ECO:0000313" key="1">
    <source>
        <dbReference type="EMBL" id="JAH77649.1"/>
    </source>
</evidence>
<proteinExistence type="predicted"/>
<dbReference type="PROSITE" id="PS51257">
    <property type="entry name" value="PROKAR_LIPOPROTEIN"/>
    <property type="match status" value="1"/>
</dbReference>
<reference evidence="1" key="2">
    <citation type="journal article" date="2015" name="Fish Shellfish Immunol.">
        <title>Early steps in the European eel (Anguilla anguilla)-Vibrio vulnificus interaction in the gills: Role of the RtxA13 toxin.</title>
        <authorList>
            <person name="Callol A."/>
            <person name="Pajuelo D."/>
            <person name="Ebbesson L."/>
            <person name="Teles M."/>
            <person name="MacKenzie S."/>
            <person name="Amaro C."/>
        </authorList>
    </citation>
    <scope>NUCLEOTIDE SEQUENCE</scope>
</reference>
<organism evidence="1">
    <name type="scientific">Anguilla anguilla</name>
    <name type="common">European freshwater eel</name>
    <name type="synonym">Muraena anguilla</name>
    <dbReference type="NCBI Taxonomy" id="7936"/>
    <lineage>
        <taxon>Eukaryota</taxon>
        <taxon>Metazoa</taxon>
        <taxon>Chordata</taxon>
        <taxon>Craniata</taxon>
        <taxon>Vertebrata</taxon>
        <taxon>Euteleostomi</taxon>
        <taxon>Actinopterygii</taxon>
        <taxon>Neopterygii</taxon>
        <taxon>Teleostei</taxon>
        <taxon>Anguilliformes</taxon>
        <taxon>Anguillidae</taxon>
        <taxon>Anguilla</taxon>
    </lineage>
</organism>
<accession>A0A0E9VHN6</accession>
<dbReference type="AlphaFoldDB" id="A0A0E9VHN6"/>
<protein>
    <submittedName>
        <fullName evidence="1">Uncharacterized protein</fullName>
    </submittedName>
</protein>
<name>A0A0E9VHN6_ANGAN</name>
<sequence>MVKLSIAEVQNTVAVLGACCRESCCFTSCRVTQLADDILVSVVVHIASTKTSFSFMRLV</sequence>
<dbReference type="EMBL" id="GBXM01030928">
    <property type="protein sequence ID" value="JAH77649.1"/>
    <property type="molecule type" value="Transcribed_RNA"/>
</dbReference>
<reference evidence="1" key="1">
    <citation type="submission" date="2014-11" db="EMBL/GenBank/DDBJ databases">
        <authorList>
            <person name="Amaro Gonzalez C."/>
        </authorList>
    </citation>
    <scope>NUCLEOTIDE SEQUENCE</scope>
</reference>